<dbReference type="GO" id="GO:0005737">
    <property type="term" value="C:cytoplasm"/>
    <property type="evidence" value="ECO:0007669"/>
    <property type="project" value="TreeGrafter"/>
</dbReference>
<evidence type="ECO:0000256" key="3">
    <source>
        <dbReference type="RuleBase" id="RU361268"/>
    </source>
</evidence>
<dbReference type="PANTHER" id="PTHR11740:SF0">
    <property type="entry name" value="CASEIN KINASE II SUBUNIT BETA"/>
    <property type="match status" value="1"/>
</dbReference>
<organism evidence="5 6">
    <name type="scientific">Clydaea vesicula</name>
    <dbReference type="NCBI Taxonomy" id="447962"/>
    <lineage>
        <taxon>Eukaryota</taxon>
        <taxon>Fungi</taxon>
        <taxon>Fungi incertae sedis</taxon>
        <taxon>Chytridiomycota</taxon>
        <taxon>Chytridiomycota incertae sedis</taxon>
        <taxon>Chytridiomycetes</taxon>
        <taxon>Lobulomycetales</taxon>
        <taxon>Lobulomycetaceae</taxon>
        <taxon>Clydaea</taxon>
    </lineage>
</organism>
<dbReference type="GO" id="GO:0034456">
    <property type="term" value="C:UTP-C complex"/>
    <property type="evidence" value="ECO:0007669"/>
    <property type="project" value="TreeGrafter"/>
</dbReference>
<comment type="function">
    <text evidence="2 3">Regulatory subunit of casein kinase II/CK2. As part of the kinase complex regulates the basal catalytic activity of the alpha subunit a constitutively active serine/threonine-protein kinase that phosphorylates a large number of substrates containing acidic residues C-terminal to the phosphorylated serine or threonine.</text>
</comment>
<dbReference type="InterPro" id="IPR035991">
    <property type="entry name" value="Casein_kinase_II_beta-like"/>
</dbReference>
<dbReference type="Proteomes" id="UP001211065">
    <property type="component" value="Unassembled WGS sequence"/>
</dbReference>
<feature type="region of interest" description="Disordered" evidence="4">
    <location>
        <begin position="49"/>
        <end position="100"/>
    </location>
</feature>
<dbReference type="Gene3D" id="1.10.1820.10">
    <property type="entry name" value="protein kinase ck2 holoenzyme, chain C, domain 1"/>
    <property type="match status" value="1"/>
</dbReference>
<dbReference type="GO" id="GO:0019887">
    <property type="term" value="F:protein kinase regulator activity"/>
    <property type="evidence" value="ECO:0007669"/>
    <property type="project" value="InterPro"/>
</dbReference>
<keyword evidence="6" id="KW-1185">Reference proteome</keyword>
<dbReference type="SMART" id="SM01085">
    <property type="entry name" value="CK_II_beta"/>
    <property type="match status" value="1"/>
</dbReference>
<dbReference type="GO" id="GO:0006359">
    <property type="term" value="P:regulation of transcription by RNA polymerase III"/>
    <property type="evidence" value="ECO:0007669"/>
    <property type="project" value="TreeGrafter"/>
</dbReference>
<dbReference type="PRINTS" id="PR00472">
    <property type="entry name" value="CASNKINASEII"/>
</dbReference>
<evidence type="ECO:0000256" key="1">
    <source>
        <dbReference type="ARBA" id="ARBA00006941"/>
    </source>
</evidence>
<comment type="subunit">
    <text evidence="3">Tetramer of two alpha and two beta subunits.</text>
</comment>
<reference evidence="5" key="1">
    <citation type="submission" date="2020-05" db="EMBL/GenBank/DDBJ databases">
        <title>Phylogenomic resolution of chytrid fungi.</title>
        <authorList>
            <person name="Stajich J.E."/>
            <person name="Amses K."/>
            <person name="Simmons R."/>
            <person name="Seto K."/>
            <person name="Myers J."/>
            <person name="Bonds A."/>
            <person name="Quandt C.A."/>
            <person name="Barry K."/>
            <person name="Liu P."/>
            <person name="Grigoriev I."/>
            <person name="Longcore J.E."/>
            <person name="James T.Y."/>
        </authorList>
    </citation>
    <scope>NUCLEOTIDE SEQUENCE</scope>
    <source>
        <strain evidence="5">JEL0476</strain>
    </source>
</reference>
<evidence type="ECO:0000313" key="6">
    <source>
        <dbReference type="Proteomes" id="UP001211065"/>
    </source>
</evidence>
<dbReference type="Pfam" id="PF01214">
    <property type="entry name" value="CK_II_beta"/>
    <property type="match status" value="1"/>
</dbReference>
<dbReference type="EMBL" id="JADGJW010000090">
    <property type="protein sequence ID" value="KAJ3224537.1"/>
    <property type="molecule type" value="Genomic_DNA"/>
</dbReference>
<proteinExistence type="inferred from homology"/>
<dbReference type="FunFam" id="1.10.1820.10:FF:000005">
    <property type="entry name" value="Casein kinase II subunit beta"/>
    <property type="match status" value="1"/>
</dbReference>
<dbReference type="InterPro" id="IPR016149">
    <property type="entry name" value="Casein_kin_II_reg-sub_N"/>
</dbReference>
<name>A0AAD5U8J4_9FUNG</name>
<dbReference type="AlphaFoldDB" id="A0AAD5U8J4"/>
<comment type="similarity">
    <text evidence="1 3">Belongs to the casein kinase 2 subunit beta family.</text>
</comment>
<dbReference type="InterPro" id="IPR000704">
    <property type="entry name" value="Casein_kinase_II_reg-sub"/>
</dbReference>
<feature type="compositionally biased region" description="Acidic residues" evidence="4">
    <location>
        <begin position="85"/>
        <end position="95"/>
    </location>
</feature>
<gene>
    <name evidence="5" type="primary">CKB1</name>
    <name evidence="5" type="ORF">HK099_008336</name>
</gene>
<dbReference type="GO" id="GO:0005956">
    <property type="term" value="C:protein kinase CK2 complex"/>
    <property type="evidence" value="ECO:0007669"/>
    <property type="project" value="UniProtKB-UniRule"/>
</dbReference>
<sequence>MHTSLLLDHLKKPETLNYFDSRDHNYNIYNKNSQIIFFGEKDDLKIKMKVNQQQSKQSSTNSQDHFRSGINNEANVDNNLTNNSEAEESDDDENSDSYLSNSGTSGSSVISWISWFCSIPGHEFFAEVPEDFVEDDFNLTGLNAMVPMFNEALDTILDLELEVQPDQDEMQMIEESAELLYGMIHQRYIVTKQGLEVMANKFEHGAFGVCPRYLCGKCNVVPVGRSDKLGSETVKLFCARCLDVYTPKEQKHLNIDGAFFGTTFAHLFFLTYPGLTPRILGLGEGLNHSKNKKINKMDSAEDNDDEDDSNEDREKDITLLDDYEIYVPKIFGFKVSELSKAGPRMTWLRVREEMMEENSAMK</sequence>
<evidence type="ECO:0000313" key="5">
    <source>
        <dbReference type="EMBL" id="KAJ3224537.1"/>
    </source>
</evidence>
<protein>
    <recommendedName>
        <fullName evidence="3">Casein kinase II subunit beta</fullName>
        <shortName evidence="3">CK II beta</shortName>
    </recommendedName>
</protein>
<evidence type="ECO:0000256" key="4">
    <source>
        <dbReference type="SAM" id="MobiDB-lite"/>
    </source>
</evidence>
<feature type="region of interest" description="Disordered" evidence="4">
    <location>
        <begin position="293"/>
        <end position="313"/>
    </location>
</feature>
<feature type="compositionally biased region" description="Polar residues" evidence="4">
    <location>
        <begin position="69"/>
        <end position="81"/>
    </location>
</feature>
<comment type="caution">
    <text evidence="5">The sequence shown here is derived from an EMBL/GenBank/DDBJ whole genome shotgun (WGS) entry which is preliminary data.</text>
</comment>
<dbReference type="PANTHER" id="PTHR11740">
    <property type="entry name" value="CASEIN KINASE II SUBUNIT BETA"/>
    <property type="match status" value="1"/>
</dbReference>
<feature type="compositionally biased region" description="Acidic residues" evidence="4">
    <location>
        <begin position="300"/>
        <end position="311"/>
    </location>
</feature>
<feature type="compositionally biased region" description="Low complexity" evidence="4">
    <location>
        <begin position="51"/>
        <end position="63"/>
    </location>
</feature>
<dbReference type="Gene3D" id="2.20.25.20">
    <property type="match status" value="1"/>
</dbReference>
<dbReference type="FunFam" id="2.20.25.20:FF:000001">
    <property type="entry name" value="Casein kinase II subunit beta"/>
    <property type="match status" value="1"/>
</dbReference>
<accession>A0AAD5U8J4</accession>
<dbReference type="SUPFAM" id="SSF57798">
    <property type="entry name" value="Casein kinase II beta subunit"/>
    <property type="match status" value="1"/>
</dbReference>
<evidence type="ECO:0000256" key="2">
    <source>
        <dbReference type="ARBA" id="ARBA00045899"/>
    </source>
</evidence>